<evidence type="ECO:0000313" key="2">
    <source>
        <dbReference type="Proteomes" id="UP001596018"/>
    </source>
</evidence>
<gene>
    <name evidence="1" type="ORF">ACFPK0_16425</name>
</gene>
<dbReference type="Proteomes" id="UP001596018">
    <property type="component" value="Unassembled WGS sequence"/>
</dbReference>
<sequence>MSKANGFLSVYAGLLTVLLLGGLAYGAGKRAITTDEITVQRINIVEPDGTPRLIISNHAKLPGVLVHGKEKPLDRPQAGLIFLNDEGSEIGGLIFGGRKDKDGKVRDSGGSLSFDRYEANQVVQLLGVDDSEDRFAGLAISDSPSGNDVRRRIWLGRGDDGEASLALLDGAGNKRIVMKVAENGESSISVLDAKGKTVKELLP</sequence>
<organism evidence="1 2">
    <name type="scientific">Rhodanobacter ginsenosidimutans</name>
    <dbReference type="NCBI Taxonomy" id="490571"/>
    <lineage>
        <taxon>Bacteria</taxon>
        <taxon>Pseudomonadati</taxon>
        <taxon>Pseudomonadota</taxon>
        <taxon>Gammaproteobacteria</taxon>
        <taxon>Lysobacterales</taxon>
        <taxon>Rhodanobacteraceae</taxon>
        <taxon>Rhodanobacter</taxon>
    </lineage>
</organism>
<name>A0ABW0K1A5_9GAMM</name>
<keyword evidence="2" id="KW-1185">Reference proteome</keyword>
<evidence type="ECO:0000313" key="1">
    <source>
        <dbReference type="EMBL" id="MFC5441600.1"/>
    </source>
</evidence>
<dbReference type="RefSeq" id="WP_377342267.1">
    <property type="nucleotide sequence ID" value="NZ_JALBWS010000007.1"/>
</dbReference>
<proteinExistence type="predicted"/>
<reference evidence="2" key="1">
    <citation type="journal article" date="2019" name="Int. J. Syst. Evol. Microbiol.">
        <title>The Global Catalogue of Microorganisms (GCM) 10K type strain sequencing project: providing services to taxonomists for standard genome sequencing and annotation.</title>
        <authorList>
            <consortium name="The Broad Institute Genomics Platform"/>
            <consortium name="The Broad Institute Genome Sequencing Center for Infectious Disease"/>
            <person name="Wu L."/>
            <person name="Ma J."/>
        </authorList>
    </citation>
    <scope>NUCLEOTIDE SEQUENCE [LARGE SCALE GENOMIC DNA]</scope>
    <source>
        <strain evidence="2">KACC 12822</strain>
    </source>
</reference>
<comment type="caution">
    <text evidence="1">The sequence shown here is derived from an EMBL/GenBank/DDBJ whole genome shotgun (WGS) entry which is preliminary data.</text>
</comment>
<accession>A0ABW0K1A5</accession>
<protein>
    <submittedName>
        <fullName evidence="1">Uncharacterized protein</fullName>
    </submittedName>
</protein>
<dbReference type="EMBL" id="JBHSMM010000007">
    <property type="protein sequence ID" value="MFC5441600.1"/>
    <property type="molecule type" value="Genomic_DNA"/>
</dbReference>